<evidence type="ECO:0000256" key="5">
    <source>
        <dbReference type="ARBA" id="ARBA00023157"/>
    </source>
</evidence>
<protein>
    <recommendedName>
        <fullName evidence="7">Peptidase C1A papain C-terminal domain-containing protein</fullName>
    </recommendedName>
</protein>
<dbReference type="InterPro" id="IPR025661">
    <property type="entry name" value="Pept_asp_AS"/>
</dbReference>
<evidence type="ECO:0000256" key="1">
    <source>
        <dbReference type="ARBA" id="ARBA00008455"/>
    </source>
</evidence>
<sequence>MPPTQKGITGGKKGKPRRQQRPQDLCGENLNLPLSVDWRDWNWRQNAVNGMEVIKSTIKDQGILQTCAVNSVSTLVETACNIKYFGRQGYPVTLSVQELIDWVVPDDAKTRAVSTLKKVFKWVEVEKLCLEENYPYGKDGKPSKKRKVKEPGHRLMAKSIMYNHTEEYKVDEAKVIRMVTKKPVVGVIRGLKNLKNWDGKEILQGDIVDGSAKGKRKNGGSDLMHAVLIIGYGTDPATEINYWLIRNSWGVDFGDNGYGKIARACSLPGGRTLLNRIGIVEGSED</sequence>
<evidence type="ECO:0000259" key="7">
    <source>
        <dbReference type="SMART" id="SM00645"/>
    </source>
</evidence>
<keyword evidence="3" id="KW-0378">Hydrolase</keyword>
<dbReference type="EMBL" id="OZ034817">
    <property type="protein sequence ID" value="CAL1385679.1"/>
    <property type="molecule type" value="Genomic_DNA"/>
</dbReference>
<dbReference type="InterPro" id="IPR000668">
    <property type="entry name" value="Peptidase_C1A_C"/>
</dbReference>
<dbReference type="Proteomes" id="UP001497516">
    <property type="component" value="Chromosome 4"/>
</dbReference>
<dbReference type="SMART" id="SM00645">
    <property type="entry name" value="Pept_C1"/>
    <property type="match status" value="1"/>
</dbReference>
<gene>
    <name evidence="8" type="ORF">LTRI10_LOCUS26796</name>
</gene>
<accession>A0AAV2EIW7</accession>
<evidence type="ECO:0000256" key="4">
    <source>
        <dbReference type="ARBA" id="ARBA00022807"/>
    </source>
</evidence>
<evidence type="ECO:0000256" key="6">
    <source>
        <dbReference type="SAM" id="MobiDB-lite"/>
    </source>
</evidence>
<reference evidence="8 9" key="1">
    <citation type="submission" date="2024-04" db="EMBL/GenBank/DDBJ databases">
        <authorList>
            <person name="Fracassetti M."/>
        </authorList>
    </citation>
    <scope>NUCLEOTIDE SEQUENCE [LARGE SCALE GENOMIC DNA]</scope>
</reference>
<proteinExistence type="inferred from homology"/>
<keyword evidence="5" id="KW-1015">Disulfide bond</keyword>
<dbReference type="Pfam" id="PF00112">
    <property type="entry name" value="Peptidase_C1"/>
    <property type="match status" value="1"/>
</dbReference>
<dbReference type="PROSITE" id="PS00639">
    <property type="entry name" value="THIOL_PROTEASE_HIS"/>
    <property type="match status" value="1"/>
</dbReference>
<keyword evidence="4" id="KW-0788">Thiol protease</keyword>
<dbReference type="InterPro" id="IPR013128">
    <property type="entry name" value="Peptidase_C1A"/>
</dbReference>
<dbReference type="InterPro" id="IPR038765">
    <property type="entry name" value="Papain-like_cys_pep_sf"/>
</dbReference>
<evidence type="ECO:0000256" key="3">
    <source>
        <dbReference type="ARBA" id="ARBA00022801"/>
    </source>
</evidence>
<keyword evidence="2" id="KW-0645">Protease</keyword>
<dbReference type="GO" id="GO:0008234">
    <property type="term" value="F:cysteine-type peptidase activity"/>
    <property type="evidence" value="ECO:0007669"/>
    <property type="project" value="UniProtKB-KW"/>
</dbReference>
<feature type="region of interest" description="Disordered" evidence="6">
    <location>
        <begin position="1"/>
        <end position="24"/>
    </location>
</feature>
<evidence type="ECO:0000313" key="8">
    <source>
        <dbReference type="EMBL" id="CAL1385679.1"/>
    </source>
</evidence>
<dbReference type="InterPro" id="IPR025660">
    <property type="entry name" value="Pept_his_AS"/>
</dbReference>
<dbReference type="GO" id="GO:0006508">
    <property type="term" value="P:proteolysis"/>
    <property type="evidence" value="ECO:0007669"/>
    <property type="project" value="UniProtKB-KW"/>
</dbReference>
<dbReference type="AlphaFoldDB" id="A0AAV2EIW7"/>
<name>A0AAV2EIW7_9ROSI</name>
<dbReference type="PANTHER" id="PTHR12411">
    <property type="entry name" value="CYSTEINE PROTEASE FAMILY C1-RELATED"/>
    <property type="match status" value="1"/>
</dbReference>
<dbReference type="SUPFAM" id="SSF54001">
    <property type="entry name" value="Cysteine proteinases"/>
    <property type="match status" value="1"/>
</dbReference>
<dbReference type="Gene3D" id="3.90.70.10">
    <property type="entry name" value="Cysteine proteinases"/>
    <property type="match status" value="1"/>
</dbReference>
<comment type="similarity">
    <text evidence="1">Belongs to the peptidase C1 family.</text>
</comment>
<dbReference type="PROSITE" id="PS00640">
    <property type="entry name" value="THIOL_PROTEASE_ASN"/>
    <property type="match status" value="1"/>
</dbReference>
<keyword evidence="9" id="KW-1185">Reference proteome</keyword>
<feature type="domain" description="Peptidase C1A papain C-terminal" evidence="7">
    <location>
        <begin position="32"/>
        <end position="272"/>
    </location>
</feature>
<organism evidence="8 9">
    <name type="scientific">Linum trigynum</name>
    <dbReference type="NCBI Taxonomy" id="586398"/>
    <lineage>
        <taxon>Eukaryota</taxon>
        <taxon>Viridiplantae</taxon>
        <taxon>Streptophyta</taxon>
        <taxon>Embryophyta</taxon>
        <taxon>Tracheophyta</taxon>
        <taxon>Spermatophyta</taxon>
        <taxon>Magnoliopsida</taxon>
        <taxon>eudicotyledons</taxon>
        <taxon>Gunneridae</taxon>
        <taxon>Pentapetalae</taxon>
        <taxon>rosids</taxon>
        <taxon>fabids</taxon>
        <taxon>Malpighiales</taxon>
        <taxon>Linaceae</taxon>
        <taxon>Linum</taxon>
    </lineage>
</organism>
<evidence type="ECO:0000313" key="9">
    <source>
        <dbReference type="Proteomes" id="UP001497516"/>
    </source>
</evidence>
<evidence type="ECO:0000256" key="2">
    <source>
        <dbReference type="ARBA" id="ARBA00022670"/>
    </source>
</evidence>